<gene>
    <name evidence="1" type="ORF">ACFFIP_06730</name>
</gene>
<proteinExistence type="predicted"/>
<reference evidence="1 2" key="1">
    <citation type="submission" date="2024-09" db="EMBL/GenBank/DDBJ databases">
        <authorList>
            <person name="Sun Q."/>
            <person name="Mori K."/>
        </authorList>
    </citation>
    <scope>NUCLEOTIDE SEQUENCE [LARGE SCALE GENOMIC DNA]</scope>
    <source>
        <strain evidence="1 2">CCM 7650</strain>
    </source>
</reference>
<protein>
    <submittedName>
        <fullName evidence="1">Uncharacterized protein</fullName>
    </submittedName>
</protein>
<name>A0ABV6FRZ3_9BACT</name>
<evidence type="ECO:0000313" key="1">
    <source>
        <dbReference type="EMBL" id="MFC0262374.1"/>
    </source>
</evidence>
<dbReference type="EMBL" id="JBHLWI010000014">
    <property type="protein sequence ID" value="MFC0262374.1"/>
    <property type="molecule type" value="Genomic_DNA"/>
</dbReference>
<accession>A0ABV6FRZ3</accession>
<keyword evidence="2" id="KW-1185">Reference proteome</keyword>
<sequence length="74" mass="8364">MLVLTNLQKNLFRKHIWPMHYIACPDEQDDIGNRDSNQYASEDGALRKALVKLFRSGKGCRAGCPKKPGTNMKS</sequence>
<dbReference type="RefSeq" id="WP_382386814.1">
    <property type="nucleotide sequence ID" value="NZ_JBHLWI010000014.1"/>
</dbReference>
<evidence type="ECO:0000313" key="2">
    <source>
        <dbReference type="Proteomes" id="UP001589797"/>
    </source>
</evidence>
<dbReference type="Proteomes" id="UP001589797">
    <property type="component" value="Unassembled WGS sequence"/>
</dbReference>
<comment type="caution">
    <text evidence="1">The sequence shown here is derived from an EMBL/GenBank/DDBJ whole genome shotgun (WGS) entry which is preliminary data.</text>
</comment>
<organism evidence="1 2">
    <name type="scientific">Fontibacter flavus</name>
    <dbReference type="NCBI Taxonomy" id="654838"/>
    <lineage>
        <taxon>Bacteria</taxon>
        <taxon>Pseudomonadati</taxon>
        <taxon>Bacteroidota</taxon>
        <taxon>Cytophagia</taxon>
        <taxon>Cytophagales</taxon>
        <taxon>Cyclobacteriaceae</taxon>
        <taxon>Fontibacter</taxon>
    </lineage>
</organism>